<dbReference type="EMBL" id="JACERG010000017">
    <property type="protein sequence ID" value="MBA5225000.1"/>
    <property type="molecule type" value="Genomic_DNA"/>
</dbReference>
<gene>
    <name evidence="1" type="ORF">H1X69_26895</name>
</gene>
<proteinExistence type="predicted"/>
<dbReference type="RefSeq" id="WP_191854435.1">
    <property type="nucleotide sequence ID" value="NZ_JACERG010000017.1"/>
</dbReference>
<evidence type="ECO:0000313" key="1">
    <source>
        <dbReference type="EMBL" id="MBA5225000.1"/>
    </source>
</evidence>
<protein>
    <submittedName>
        <fullName evidence="1">Uncharacterized protein</fullName>
    </submittedName>
</protein>
<accession>A0A7W2DXS4</accession>
<evidence type="ECO:0000313" key="2">
    <source>
        <dbReference type="Proteomes" id="UP000587608"/>
    </source>
</evidence>
<sequence>MLQAQLAPLATAVGQVIVCEIDIPEWGATGPDRYTHAYVAVITRPTPLYEGARLGMIVKVHDPRKAPAALREDPPPSASWLRAPLKPTVADAYARPSFRVRDAPQGRPAVQVGRQLVQEGLLLRHSTARSKNGSAWAEAVGGDIPPLEEDVTSNSFGPWAERELDRLEHQQWWQNL</sequence>
<dbReference type="Proteomes" id="UP000587608">
    <property type="component" value="Unassembled WGS sequence"/>
</dbReference>
<name>A0A7W2DXS4_9ACTN</name>
<dbReference type="AlphaFoldDB" id="A0A7W2DXS4"/>
<comment type="caution">
    <text evidence="1">The sequence shown here is derived from an EMBL/GenBank/DDBJ whole genome shotgun (WGS) entry which is preliminary data.</text>
</comment>
<organism evidence="1 2">
    <name type="scientific">Streptomyces griseoaurantiacus</name>
    <dbReference type="NCBI Taxonomy" id="68213"/>
    <lineage>
        <taxon>Bacteria</taxon>
        <taxon>Bacillati</taxon>
        <taxon>Actinomycetota</taxon>
        <taxon>Actinomycetes</taxon>
        <taxon>Kitasatosporales</taxon>
        <taxon>Streptomycetaceae</taxon>
        <taxon>Streptomyces</taxon>
        <taxon>Streptomyces aurantiacus group</taxon>
    </lineage>
</organism>
<reference evidence="1 2" key="1">
    <citation type="submission" date="2020-07" db="EMBL/GenBank/DDBJ databases">
        <title>Differential regulation of undecylprodigiosin biosynthesis in the yeast-scavenging Streptomyces strain MBK6.</title>
        <authorList>
            <person name="Baral B."/>
            <person name="Siitonen V."/>
            <person name="Laughlin M."/>
            <person name="Yamada K."/>
            <person name="Ilomaeki M."/>
            <person name="Metsae-Ketelae M."/>
            <person name="Niemi J."/>
        </authorList>
    </citation>
    <scope>NUCLEOTIDE SEQUENCE [LARGE SCALE GENOMIC DNA]</scope>
    <source>
        <strain evidence="1 2">MBK6</strain>
    </source>
</reference>